<dbReference type="Pfam" id="PF05922">
    <property type="entry name" value="Inhibitor_I9"/>
    <property type="match status" value="1"/>
</dbReference>
<dbReference type="PANTHER" id="PTHR43806">
    <property type="entry name" value="PEPTIDASE S8"/>
    <property type="match status" value="1"/>
</dbReference>
<dbReference type="InterPro" id="IPR000209">
    <property type="entry name" value="Peptidase_S8/S53_dom"/>
</dbReference>
<dbReference type="InterPro" id="IPR010259">
    <property type="entry name" value="S8pro/Inhibitor_I9"/>
</dbReference>
<dbReference type="Proteomes" id="UP000283523">
    <property type="component" value="Unassembled WGS sequence"/>
</dbReference>
<dbReference type="PROSITE" id="PS51892">
    <property type="entry name" value="SUBTILASE"/>
    <property type="match status" value="1"/>
</dbReference>
<feature type="domain" description="Peptidase S8/S53" evidence="7">
    <location>
        <begin position="165"/>
        <end position="375"/>
    </location>
</feature>
<dbReference type="InterPro" id="IPR050131">
    <property type="entry name" value="Peptidase_S8_subtilisin-like"/>
</dbReference>
<dbReference type="Gene3D" id="3.40.50.200">
    <property type="entry name" value="Peptidase S8/S53 domain"/>
    <property type="match status" value="1"/>
</dbReference>
<gene>
    <name evidence="9" type="ORF">DYU11_07675</name>
</gene>
<evidence type="ECO:0000259" key="8">
    <source>
        <dbReference type="Pfam" id="PF05922"/>
    </source>
</evidence>
<feature type="domain" description="Inhibitor I9" evidence="8">
    <location>
        <begin position="41"/>
        <end position="123"/>
    </location>
</feature>
<evidence type="ECO:0000256" key="5">
    <source>
        <dbReference type="PROSITE-ProRule" id="PRU01240"/>
    </source>
</evidence>
<dbReference type="InterPro" id="IPR023827">
    <property type="entry name" value="Peptidase_S8_Asp-AS"/>
</dbReference>
<feature type="signal peptide" evidence="6">
    <location>
        <begin position="1"/>
        <end position="26"/>
    </location>
</feature>
<feature type="active site" description="Charge relay system" evidence="5">
    <location>
        <position position="203"/>
    </location>
</feature>
<dbReference type="Gene3D" id="3.30.70.80">
    <property type="entry name" value="Peptidase S8 propeptide/proteinase inhibitor I9"/>
    <property type="match status" value="1"/>
</dbReference>
<name>A0A418MEN6_9BACT</name>
<feature type="chain" id="PRO_5019046790" evidence="6">
    <location>
        <begin position="27"/>
        <end position="404"/>
    </location>
</feature>
<dbReference type="PANTHER" id="PTHR43806:SF11">
    <property type="entry name" value="CEREVISIN-RELATED"/>
    <property type="match status" value="1"/>
</dbReference>
<dbReference type="EMBL" id="QXED01000002">
    <property type="protein sequence ID" value="RIV25183.1"/>
    <property type="molecule type" value="Genomic_DNA"/>
</dbReference>
<dbReference type="RefSeq" id="WP_119667069.1">
    <property type="nucleotide sequence ID" value="NZ_QXED01000002.1"/>
</dbReference>
<feature type="active site" description="Charge relay system" evidence="5">
    <location>
        <position position="167"/>
    </location>
</feature>
<keyword evidence="10" id="KW-1185">Reference proteome</keyword>
<evidence type="ECO:0000256" key="1">
    <source>
        <dbReference type="ARBA" id="ARBA00011073"/>
    </source>
</evidence>
<dbReference type="GO" id="GO:0004252">
    <property type="term" value="F:serine-type endopeptidase activity"/>
    <property type="evidence" value="ECO:0007669"/>
    <property type="project" value="UniProtKB-UniRule"/>
</dbReference>
<keyword evidence="3 5" id="KW-0378">Hydrolase</keyword>
<comment type="caution">
    <text evidence="9">The sequence shown here is derived from an EMBL/GenBank/DDBJ whole genome shotgun (WGS) entry which is preliminary data.</text>
</comment>
<dbReference type="SUPFAM" id="SSF54897">
    <property type="entry name" value="Protease propeptides/inhibitors"/>
    <property type="match status" value="1"/>
</dbReference>
<dbReference type="PRINTS" id="PR00723">
    <property type="entry name" value="SUBTILISIN"/>
</dbReference>
<evidence type="ECO:0000259" key="7">
    <source>
        <dbReference type="Pfam" id="PF00082"/>
    </source>
</evidence>
<evidence type="ECO:0000256" key="2">
    <source>
        <dbReference type="ARBA" id="ARBA00022670"/>
    </source>
</evidence>
<keyword evidence="2 5" id="KW-0645">Protease</keyword>
<evidence type="ECO:0000313" key="10">
    <source>
        <dbReference type="Proteomes" id="UP000283523"/>
    </source>
</evidence>
<feature type="active site" description="Charge relay system" evidence="5">
    <location>
        <position position="365"/>
    </location>
</feature>
<accession>A0A418MEN6</accession>
<dbReference type="Pfam" id="PF00082">
    <property type="entry name" value="Peptidase_S8"/>
    <property type="match status" value="1"/>
</dbReference>
<keyword evidence="4 5" id="KW-0720">Serine protease</keyword>
<evidence type="ECO:0000256" key="4">
    <source>
        <dbReference type="ARBA" id="ARBA00022825"/>
    </source>
</evidence>
<dbReference type="SUPFAM" id="SSF52743">
    <property type="entry name" value="Subtilisin-like"/>
    <property type="match status" value="1"/>
</dbReference>
<organism evidence="9 10">
    <name type="scientific">Fibrisoma montanum</name>
    <dbReference type="NCBI Taxonomy" id="2305895"/>
    <lineage>
        <taxon>Bacteria</taxon>
        <taxon>Pseudomonadati</taxon>
        <taxon>Bacteroidota</taxon>
        <taxon>Cytophagia</taxon>
        <taxon>Cytophagales</taxon>
        <taxon>Spirosomataceae</taxon>
        <taxon>Fibrisoma</taxon>
    </lineage>
</organism>
<dbReference type="GO" id="GO:0006508">
    <property type="term" value="P:proteolysis"/>
    <property type="evidence" value="ECO:0007669"/>
    <property type="project" value="UniProtKB-KW"/>
</dbReference>
<sequence>MFTNLLSKTASILFVCAILLFGCRSSNPVTDLTTPLAIKDQYIVTLKELPFGNARLSGTYEDRVSVMRQQATRLLSQIKLKPALVEQVYTSVMTGFSARLTAEQVEQLRQSPYVARIESDRLMVTTEPTRIDEAGARSSAKQEVPWGITAVGGPTSYTGNNVAWIVDTGIDLDHPDLNVNASRGKNFVTSGQGSTSLDDNHGHGTHMAGIIAAKNNTYGVVGIAAGATVIPVKVGHRFTDITLSTFIAGIDFVAANAKAGDVVNLSVGSENAAPADEAVLRLAQSVNVFIAISAGNTYNVTDANLFSPGRVNGPNIFTASAHDNKGVFAKVSCSGNPPIDFAAPGVSIKSTVHNGNYTFFSEGTSMATAHLSGILLANGGKIYGKGFVTGDRDGKPDPKASRVP</sequence>
<keyword evidence="6" id="KW-0732">Signal</keyword>
<comment type="similarity">
    <text evidence="1 5">Belongs to the peptidase S8 family.</text>
</comment>
<dbReference type="InterPro" id="IPR036852">
    <property type="entry name" value="Peptidase_S8/S53_dom_sf"/>
</dbReference>
<evidence type="ECO:0000256" key="6">
    <source>
        <dbReference type="SAM" id="SignalP"/>
    </source>
</evidence>
<evidence type="ECO:0000313" key="9">
    <source>
        <dbReference type="EMBL" id="RIV25183.1"/>
    </source>
</evidence>
<evidence type="ECO:0000256" key="3">
    <source>
        <dbReference type="ARBA" id="ARBA00022801"/>
    </source>
</evidence>
<protein>
    <submittedName>
        <fullName evidence="9">S8 family peptidase</fullName>
    </submittedName>
</protein>
<reference evidence="9 10" key="1">
    <citation type="submission" date="2018-08" db="EMBL/GenBank/DDBJ databases">
        <title>Fibrisoma montanum sp. nov., isolated from Danxia mountain soil.</title>
        <authorList>
            <person name="Huang Y."/>
        </authorList>
    </citation>
    <scope>NUCLEOTIDE SEQUENCE [LARGE SCALE GENOMIC DNA]</scope>
    <source>
        <strain evidence="9 10">HYT19</strain>
    </source>
</reference>
<dbReference type="InterPro" id="IPR015500">
    <property type="entry name" value="Peptidase_S8_subtilisin-rel"/>
</dbReference>
<dbReference type="OrthoDB" id="9798386at2"/>
<dbReference type="PROSITE" id="PS00136">
    <property type="entry name" value="SUBTILASE_ASP"/>
    <property type="match status" value="1"/>
</dbReference>
<proteinExistence type="inferred from homology"/>
<dbReference type="InterPro" id="IPR037045">
    <property type="entry name" value="S8pro/Inhibitor_I9_sf"/>
</dbReference>
<dbReference type="AlphaFoldDB" id="A0A418MEN6"/>